<evidence type="ECO:0000259" key="3">
    <source>
        <dbReference type="PROSITE" id="PS50157"/>
    </source>
</evidence>
<feature type="domain" description="C2H2-type" evidence="3">
    <location>
        <begin position="273"/>
        <end position="300"/>
    </location>
</feature>
<dbReference type="Pfam" id="PF00096">
    <property type="entry name" value="zf-C2H2"/>
    <property type="match status" value="2"/>
</dbReference>
<dbReference type="SMART" id="SM00355">
    <property type="entry name" value="ZnF_C2H2"/>
    <property type="match status" value="3"/>
</dbReference>
<dbReference type="OrthoDB" id="8922241at2759"/>
<dbReference type="GO" id="GO:0008270">
    <property type="term" value="F:zinc ion binding"/>
    <property type="evidence" value="ECO:0007669"/>
    <property type="project" value="UniProtKB-KW"/>
</dbReference>
<keyword evidence="5" id="KW-1185">Reference proteome</keyword>
<dbReference type="Proteomes" id="UP000311919">
    <property type="component" value="Unassembled WGS sequence"/>
</dbReference>
<evidence type="ECO:0000313" key="4">
    <source>
        <dbReference type="EMBL" id="TNN15612.1"/>
    </source>
</evidence>
<reference evidence="4 5" key="1">
    <citation type="submission" date="2019-03" db="EMBL/GenBank/DDBJ databases">
        <title>An improved genome assembly of the fluke Schistosoma japonicum.</title>
        <authorList>
            <person name="Hu W."/>
            <person name="Luo F."/>
            <person name="Yin M."/>
            <person name="Mo X."/>
            <person name="Sun C."/>
            <person name="Wu Q."/>
            <person name="Zhu B."/>
            <person name="Xiang M."/>
            <person name="Wang J."/>
            <person name="Wang Y."/>
            <person name="Zhang T."/>
            <person name="Xu B."/>
            <person name="Zheng H."/>
            <person name="Feng Z."/>
        </authorList>
    </citation>
    <scope>NUCLEOTIDE SEQUENCE [LARGE SCALE GENOMIC DNA]</scope>
    <source>
        <strain evidence="4">HuSjv2</strain>
        <tissue evidence="4">Worms</tissue>
    </source>
</reference>
<feature type="region of interest" description="Disordered" evidence="2">
    <location>
        <begin position="116"/>
        <end position="146"/>
    </location>
</feature>
<gene>
    <name evidence="4" type="ORF">EWB00_001189</name>
</gene>
<dbReference type="AlphaFoldDB" id="A0A4Z2DGI6"/>
<keyword evidence="1" id="KW-0862">Zinc</keyword>
<dbReference type="EMBL" id="SKCS01000145">
    <property type="protein sequence ID" value="TNN15612.1"/>
    <property type="molecule type" value="Genomic_DNA"/>
</dbReference>
<keyword evidence="1" id="KW-0479">Metal-binding</keyword>
<dbReference type="PROSITE" id="PS00028">
    <property type="entry name" value="ZINC_FINGER_C2H2_1"/>
    <property type="match status" value="2"/>
</dbReference>
<dbReference type="Gene3D" id="3.30.160.60">
    <property type="entry name" value="Classic Zinc Finger"/>
    <property type="match status" value="1"/>
</dbReference>
<comment type="caution">
    <text evidence="4">The sequence shown here is derived from an EMBL/GenBank/DDBJ whole genome shotgun (WGS) entry which is preliminary data.</text>
</comment>
<feature type="compositionally biased region" description="Basic and acidic residues" evidence="2">
    <location>
        <begin position="303"/>
        <end position="320"/>
    </location>
</feature>
<organism evidence="4 5">
    <name type="scientific">Schistosoma japonicum</name>
    <name type="common">Blood fluke</name>
    <dbReference type="NCBI Taxonomy" id="6182"/>
    <lineage>
        <taxon>Eukaryota</taxon>
        <taxon>Metazoa</taxon>
        <taxon>Spiralia</taxon>
        <taxon>Lophotrochozoa</taxon>
        <taxon>Platyhelminthes</taxon>
        <taxon>Trematoda</taxon>
        <taxon>Digenea</taxon>
        <taxon>Strigeidida</taxon>
        <taxon>Schistosomatoidea</taxon>
        <taxon>Schistosomatidae</taxon>
        <taxon>Schistosoma</taxon>
    </lineage>
</organism>
<evidence type="ECO:0000313" key="5">
    <source>
        <dbReference type="Proteomes" id="UP000311919"/>
    </source>
</evidence>
<protein>
    <submittedName>
        <fullName evidence="4">Zinc finger isoform 1</fullName>
    </submittedName>
</protein>
<name>A0A4Z2DGI6_SCHJA</name>
<evidence type="ECO:0000256" key="1">
    <source>
        <dbReference type="PROSITE-ProRule" id="PRU00042"/>
    </source>
</evidence>
<dbReference type="InterPro" id="IPR013087">
    <property type="entry name" value="Znf_C2H2_type"/>
</dbReference>
<dbReference type="PROSITE" id="PS50157">
    <property type="entry name" value="ZINC_FINGER_C2H2_2"/>
    <property type="match status" value="2"/>
</dbReference>
<proteinExistence type="predicted"/>
<feature type="region of interest" description="Disordered" evidence="2">
    <location>
        <begin position="294"/>
        <end position="320"/>
    </location>
</feature>
<evidence type="ECO:0000256" key="2">
    <source>
        <dbReference type="SAM" id="MobiDB-lite"/>
    </source>
</evidence>
<feature type="domain" description="C2H2-type" evidence="3">
    <location>
        <begin position="220"/>
        <end position="253"/>
    </location>
</feature>
<feature type="compositionally biased region" description="Low complexity" evidence="2">
    <location>
        <begin position="363"/>
        <end position="373"/>
    </location>
</feature>
<keyword evidence="1" id="KW-0863">Zinc-finger</keyword>
<feature type="region of interest" description="Disordered" evidence="2">
    <location>
        <begin position="345"/>
        <end position="386"/>
    </location>
</feature>
<sequence length="697" mass="76737">MLNDLWKKYIIRIKCEKNIATESSNTPSVIYLCRICSSFRTHDESLVENHLIDRHEIRCEMHSDLCSCDDSNNASRIVLESVLTADNSIFTAIDNKEDHTSEILNTLYCQTSYLSKSPTNVDDSSPVTNDRNSIDSISPPHSPLSPVLRELNSTRKKITVTLNSSPPLPTAALSISELHTPEKPAGISDKGAGSTSFVAYETFLSSSDSPSNAMDSALKHKCPDCDRCFSSYKAFERHTLRSHAPTHHLGEKTVDLDSHLPGGYSTTIAPYEFICPQCDRGFTTNHAYKMHVRVHKSNKKSTRHSDSANTHKCDSLDGNNRKEVVIEPRYRTILPKPCSKQSSVQFSLLDLKPKRRNARRQTSSSSSEQSSLSARQTNHNDDSNNHSIPTTAVGLCNCSSNYISNGNLHIHSNSGNILLQSPASVSANNNNIIYDSMTTTSDSINIPSHLLTVAAAYASQISFNTCDSNDTSQNVSNNSSTPGIQVYPIPWSSDAHSSSLISTESLISDLVVNPSVDNPVTCSSDNQLPAAHTITTTTCDVSFGHESLTSYSYIQLYPVMSSDGTIYYMAGTPVELTQTNNSSHQIDFNNQAATCESSYEYVTTNEICSSKDDINDNTDNNNIRMNSSISCHLSSTDVNSTMQANNLNSCTAYIVNNQNFNCKSNEESDYFSSHYNGMSTTYQPISDKWVTFFGVHA</sequence>
<feature type="compositionally biased region" description="Polar residues" evidence="2">
    <location>
        <begin position="116"/>
        <end position="136"/>
    </location>
</feature>
<accession>A0A4Z2DGI6</accession>